<organism evidence="1 2">
    <name type="scientific">Microcystis aeruginosa NIES-44</name>
    <dbReference type="NCBI Taxonomy" id="449439"/>
    <lineage>
        <taxon>Bacteria</taxon>
        <taxon>Bacillati</taxon>
        <taxon>Cyanobacteriota</taxon>
        <taxon>Cyanophyceae</taxon>
        <taxon>Oscillatoriophycideae</taxon>
        <taxon>Chroococcales</taxon>
        <taxon>Microcystaceae</taxon>
        <taxon>Microcystis</taxon>
    </lineage>
</organism>
<gene>
    <name evidence="1" type="ORF">N44_04086</name>
</gene>
<sequence>MSQATPSLQSNLKQWLRASAPSLFQIKQRLSARRWPKKSIVIYTEKYRPMLPAEIWQRGASGTQASVAFLAQEWTKRGYKVTIFGNCEGMEGEQDGIRYVNYYQMNWQDHFETLVISRHPTYCRPGTKAERIFFDWQDIKVPAASYTPEILARYDKIFCKSQYQRDLLDFCPDHQCPIVPNGIDASLLAVSETVPESEYLPYRLVYASRYYRGLESMLKHGWPIIKAAIPAAELHLYYGFTKRDDYGDRKEWRDNLIALIKASAGVVDRGMMGYRQLIEEKARSAIHYYGCTYREIDCISVRESAVVGCLPVVTDFAVFREKDYCVKVPGEVTDPATQEAIAWKIVELLKNPQLLAQERERCRQIALTDTWERSAAAWLDVIEKESPSQ</sequence>
<evidence type="ECO:0000313" key="2">
    <source>
        <dbReference type="Proteomes" id="UP000030321"/>
    </source>
</evidence>
<reference evidence="2" key="1">
    <citation type="journal article" date="2015" name="Genome">
        <title>Whole Genome Sequence of the Non-Microcystin-Producing Microcystis aeruginosa Strain NIES-44.</title>
        <authorList>
            <person name="Okano K."/>
            <person name="Miyata N."/>
            <person name="Ozaki Y."/>
        </authorList>
    </citation>
    <scope>NUCLEOTIDE SEQUENCE [LARGE SCALE GENOMIC DNA]</scope>
    <source>
        <strain evidence="2">NIES-44</strain>
    </source>
</reference>
<dbReference type="Gene3D" id="3.40.50.2000">
    <property type="entry name" value="Glycogen Phosphorylase B"/>
    <property type="match status" value="2"/>
</dbReference>
<comment type="caution">
    <text evidence="1">The sequence shown here is derived from an EMBL/GenBank/DDBJ whole genome shotgun (WGS) entry which is preliminary data.</text>
</comment>
<accession>A0A0A1W116</accession>
<dbReference type="SUPFAM" id="SSF53756">
    <property type="entry name" value="UDP-Glycosyltransferase/glycogen phosphorylase"/>
    <property type="match status" value="1"/>
</dbReference>
<dbReference type="AlphaFoldDB" id="A0A0A1W116"/>
<dbReference type="GO" id="GO:0016740">
    <property type="term" value="F:transferase activity"/>
    <property type="evidence" value="ECO:0007669"/>
    <property type="project" value="UniProtKB-KW"/>
</dbReference>
<name>A0A0A1W116_MICAE</name>
<proteinExistence type="predicted"/>
<dbReference type="RefSeq" id="WP_045361566.1">
    <property type="nucleotide sequence ID" value="NZ_BBPA01000070.1"/>
</dbReference>
<protein>
    <submittedName>
        <fullName evidence="1">Putative glycosyl-transferase</fullName>
    </submittedName>
</protein>
<evidence type="ECO:0000313" key="1">
    <source>
        <dbReference type="EMBL" id="GAL95231.1"/>
    </source>
</evidence>
<dbReference type="EMBL" id="BBPA01000070">
    <property type="protein sequence ID" value="GAL95231.1"/>
    <property type="molecule type" value="Genomic_DNA"/>
</dbReference>
<keyword evidence="1" id="KW-0808">Transferase</keyword>
<dbReference type="Proteomes" id="UP000030321">
    <property type="component" value="Unassembled WGS sequence"/>
</dbReference>